<gene>
    <name evidence="1" type="ORF">BD410DRAFT_767615</name>
</gene>
<dbReference type="VEuPathDB" id="FungiDB:BD410DRAFT_767615"/>
<dbReference type="EMBL" id="ML170167">
    <property type="protein sequence ID" value="TDL24351.1"/>
    <property type="molecule type" value="Genomic_DNA"/>
</dbReference>
<dbReference type="Proteomes" id="UP000294933">
    <property type="component" value="Unassembled WGS sequence"/>
</dbReference>
<dbReference type="InterPro" id="IPR036291">
    <property type="entry name" value="NAD(P)-bd_dom_sf"/>
</dbReference>
<proteinExistence type="predicted"/>
<sequence length="256" mass="27412">MASNKPILVVAGVGNGSGTGAATALEFSKAGYRVALIARNADHLKTTADGIVASGGDAASFPVTQYDYPSIQAAFASVKSHWPASPIRAAVWNAGHGVWKPFLSLTEAEVKSSVDTNIVAAFAFARSSILAFQENDIDEKSGKRGVLIFTGATASLRGNKTTSAFAAGKFGLRALSQSLNKEFGSQNIHVAHAIIDGGILTDRSREFRGKSDPKWVENEDVRLSPESIAKSYLYLANQDRSAWTWELDLRPAHETW</sequence>
<dbReference type="PANTHER" id="PTHR43431:SF7">
    <property type="entry name" value="OXIDOREDUCTASE, SHORT CHAIN DEHYDROGENASE_REDUCTASE FAMILY (AFU_ORTHOLOGUE AFUA_5G14000)"/>
    <property type="match status" value="1"/>
</dbReference>
<organism evidence="1 2">
    <name type="scientific">Rickenella mellea</name>
    <dbReference type="NCBI Taxonomy" id="50990"/>
    <lineage>
        <taxon>Eukaryota</taxon>
        <taxon>Fungi</taxon>
        <taxon>Dikarya</taxon>
        <taxon>Basidiomycota</taxon>
        <taxon>Agaricomycotina</taxon>
        <taxon>Agaricomycetes</taxon>
        <taxon>Hymenochaetales</taxon>
        <taxon>Rickenellaceae</taxon>
        <taxon>Rickenella</taxon>
    </lineage>
</organism>
<dbReference type="InterPro" id="IPR002347">
    <property type="entry name" value="SDR_fam"/>
</dbReference>
<dbReference type="PRINTS" id="PR00081">
    <property type="entry name" value="GDHRDH"/>
</dbReference>
<dbReference type="OrthoDB" id="5399006at2759"/>
<dbReference type="Pfam" id="PF00106">
    <property type="entry name" value="adh_short"/>
    <property type="match status" value="1"/>
</dbReference>
<dbReference type="PANTHER" id="PTHR43431">
    <property type="entry name" value="OXIDOREDUCTASE, SHORT CHAIN DEHYDROGENASE/REDUCTASE FAMILY (AFU_ORTHOLOGUE AFUA_5G14000)"/>
    <property type="match status" value="1"/>
</dbReference>
<accession>A0A4Y7QAQ0</accession>
<dbReference type="SUPFAM" id="SSF51735">
    <property type="entry name" value="NAD(P)-binding Rossmann-fold domains"/>
    <property type="match status" value="1"/>
</dbReference>
<evidence type="ECO:0000313" key="1">
    <source>
        <dbReference type="EMBL" id="TDL24351.1"/>
    </source>
</evidence>
<keyword evidence="2" id="KW-1185">Reference proteome</keyword>
<name>A0A4Y7QAQ0_9AGAM</name>
<dbReference type="Gene3D" id="3.40.50.720">
    <property type="entry name" value="NAD(P)-binding Rossmann-like Domain"/>
    <property type="match status" value="1"/>
</dbReference>
<dbReference type="AlphaFoldDB" id="A0A4Y7QAQ0"/>
<evidence type="ECO:0000313" key="2">
    <source>
        <dbReference type="Proteomes" id="UP000294933"/>
    </source>
</evidence>
<dbReference type="STRING" id="50990.A0A4Y7QAQ0"/>
<protein>
    <submittedName>
        <fullName evidence="1">Short-chain dehydrogenase/reductase SDR</fullName>
    </submittedName>
</protein>
<reference evidence="1 2" key="1">
    <citation type="submission" date="2018-06" db="EMBL/GenBank/DDBJ databases">
        <title>A transcriptomic atlas of mushroom development highlights an independent origin of complex multicellularity.</title>
        <authorList>
            <consortium name="DOE Joint Genome Institute"/>
            <person name="Krizsan K."/>
            <person name="Almasi E."/>
            <person name="Merenyi Z."/>
            <person name="Sahu N."/>
            <person name="Viragh M."/>
            <person name="Koszo T."/>
            <person name="Mondo S."/>
            <person name="Kiss B."/>
            <person name="Balint B."/>
            <person name="Kues U."/>
            <person name="Barry K."/>
            <person name="Hegedus J.C."/>
            <person name="Henrissat B."/>
            <person name="Johnson J."/>
            <person name="Lipzen A."/>
            <person name="Ohm R."/>
            <person name="Nagy I."/>
            <person name="Pangilinan J."/>
            <person name="Yan J."/>
            <person name="Xiong Y."/>
            <person name="Grigoriev I.V."/>
            <person name="Hibbett D.S."/>
            <person name="Nagy L.G."/>
        </authorList>
    </citation>
    <scope>NUCLEOTIDE SEQUENCE [LARGE SCALE GENOMIC DNA]</scope>
    <source>
        <strain evidence="1 2">SZMC22713</strain>
    </source>
</reference>